<proteinExistence type="predicted"/>
<protein>
    <submittedName>
        <fullName evidence="2">Stress response protein NST1</fullName>
    </submittedName>
</protein>
<keyword evidence="3" id="KW-1185">Reference proteome</keyword>
<sequence length="191" mass="22746">MATLRSLSRTSSQFSTSLRSFTTCAETFHKNSHLENHKFLEPNSFLGSWEAPKDPKEAEAKLAKLRRDYAKQVKEVRKEYIREMEFMRLEKQRKDDARREAIRVANEERKKLKAEAAKVKAEERKIAQEEFRQTLLKERAEKLEHWRRTMKKHDEKKKAKNELLGRESSQWIDESKLESRILEAIIDTRSL</sequence>
<dbReference type="OrthoDB" id="1938107at2759"/>
<gene>
    <name evidence="2" type="ORF">G2W53_032225</name>
</gene>
<feature type="coiled-coil region" evidence="1">
    <location>
        <begin position="70"/>
        <end position="129"/>
    </location>
</feature>
<dbReference type="PANTHER" id="PTHR36402">
    <property type="entry name" value="EXPRESSED PROTEIN"/>
    <property type="match status" value="1"/>
</dbReference>
<reference evidence="2" key="1">
    <citation type="submission" date="2020-09" db="EMBL/GenBank/DDBJ databases">
        <title>Genome-Enabled Discovery of Anthraquinone Biosynthesis in Senna tora.</title>
        <authorList>
            <person name="Kang S.-H."/>
            <person name="Pandey R.P."/>
            <person name="Lee C.-M."/>
            <person name="Sim J.-S."/>
            <person name="Jeong J.-T."/>
            <person name="Choi B.-S."/>
            <person name="Jung M."/>
            <person name="Ginzburg D."/>
            <person name="Zhao K."/>
            <person name="Won S.Y."/>
            <person name="Oh T.-J."/>
            <person name="Yu Y."/>
            <person name="Kim N.-H."/>
            <person name="Lee O.R."/>
            <person name="Lee T.-H."/>
            <person name="Bashyal P."/>
            <person name="Kim T.-S."/>
            <person name="Lee W.-H."/>
            <person name="Kawkins C."/>
            <person name="Kim C.-K."/>
            <person name="Kim J.S."/>
            <person name="Ahn B.O."/>
            <person name="Rhee S.Y."/>
            <person name="Sohng J.K."/>
        </authorList>
    </citation>
    <scope>NUCLEOTIDE SEQUENCE</scope>
    <source>
        <tissue evidence="2">Leaf</tissue>
    </source>
</reference>
<keyword evidence="1" id="KW-0175">Coiled coil</keyword>
<evidence type="ECO:0000256" key="1">
    <source>
        <dbReference type="SAM" id="Coils"/>
    </source>
</evidence>
<dbReference type="EMBL" id="JAAIUW010000010">
    <property type="protein sequence ID" value="KAF7811249.1"/>
    <property type="molecule type" value="Genomic_DNA"/>
</dbReference>
<dbReference type="AlphaFoldDB" id="A0A834WBL5"/>
<evidence type="ECO:0000313" key="2">
    <source>
        <dbReference type="EMBL" id="KAF7811249.1"/>
    </source>
</evidence>
<dbReference type="Proteomes" id="UP000634136">
    <property type="component" value="Unassembled WGS sequence"/>
</dbReference>
<name>A0A834WBL5_9FABA</name>
<organism evidence="2 3">
    <name type="scientific">Senna tora</name>
    <dbReference type="NCBI Taxonomy" id="362788"/>
    <lineage>
        <taxon>Eukaryota</taxon>
        <taxon>Viridiplantae</taxon>
        <taxon>Streptophyta</taxon>
        <taxon>Embryophyta</taxon>
        <taxon>Tracheophyta</taxon>
        <taxon>Spermatophyta</taxon>
        <taxon>Magnoliopsida</taxon>
        <taxon>eudicotyledons</taxon>
        <taxon>Gunneridae</taxon>
        <taxon>Pentapetalae</taxon>
        <taxon>rosids</taxon>
        <taxon>fabids</taxon>
        <taxon>Fabales</taxon>
        <taxon>Fabaceae</taxon>
        <taxon>Caesalpinioideae</taxon>
        <taxon>Cassia clade</taxon>
        <taxon>Senna</taxon>
    </lineage>
</organism>
<dbReference type="PANTHER" id="PTHR36402:SF1">
    <property type="entry name" value="EXPRESSED PROTEIN"/>
    <property type="match status" value="1"/>
</dbReference>
<accession>A0A834WBL5</accession>
<evidence type="ECO:0000313" key="3">
    <source>
        <dbReference type="Proteomes" id="UP000634136"/>
    </source>
</evidence>
<comment type="caution">
    <text evidence="2">The sequence shown here is derived from an EMBL/GenBank/DDBJ whole genome shotgun (WGS) entry which is preliminary data.</text>
</comment>